<dbReference type="AlphaFoldDB" id="A0A2D4JIN6"/>
<protein>
    <submittedName>
        <fullName evidence="1">Uncharacterized protein</fullName>
    </submittedName>
</protein>
<accession>A0A2D4JIN6</accession>
<sequence length="103" mass="11531">MQNSEYLFSGLRQTHLSKNSCNALKASLDHLYISDHVNNTSLSCNDNRNVDCTYLQTRWEILQSSLSSILRDATSLGLCGQAFNFQQSISQSTPSNAFHSLNK</sequence>
<evidence type="ECO:0000313" key="1">
    <source>
        <dbReference type="EMBL" id="LAA96361.1"/>
    </source>
</evidence>
<proteinExistence type="predicted"/>
<dbReference type="EMBL" id="IACK01198932">
    <property type="protein sequence ID" value="LAA96361.1"/>
    <property type="molecule type" value="Transcribed_RNA"/>
</dbReference>
<reference evidence="1" key="2">
    <citation type="submission" date="2017-11" db="EMBL/GenBank/DDBJ databases">
        <title>Coralsnake Venomics: Analyses of Venom Gland Transcriptomes and Proteomes of Six Brazilian Taxa.</title>
        <authorList>
            <person name="Aird S.D."/>
            <person name="Jorge da Silva N."/>
            <person name="Qiu L."/>
            <person name="Villar-Briones A."/>
            <person name="Aparecida-Saddi V."/>
            <person name="Campos-Telles M.P."/>
            <person name="Grau M."/>
            <person name="Mikheyev A.S."/>
        </authorList>
    </citation>
    <scope>NUCLEOTIDE SEQUENCE</scope>
    <source>
        <tissue evidence="1">Venom_gland</tissue>
    </source>
</reference>
<name>A0A2D4JIN6_MICLE</name>
<reference evidence="1" key="1">
    <citation type="submission" date="2017-07" db="EMBL/GenBank/DDBJ databases">
        <authorList>
            <person name="Mikheyev A."/>
            <person name="Grau M."/>
        </authorList>
    </citation>
    <scope>NUCLEOTIDE SEQUENCE</scope>
    <source>
        <tissue evidence="1">Venom_gland</tissue>
    </source>
</reference>
<organism evidence="1">
    <name type="scientific">Micrurus lemniscatus lemniscatus</name>
    <dbReference type="NCBI Taxonomy" id="129467"/>
    <lineage>
        <taxon>Eukaryota</taxon>
        <taxon>Metazoa</taxon>
        <taxon>Chordata</taxon>
        <taxon>Craniata</taxon>
        <taxon>Vertebrata</taxon>
        <taxon>Euteleostomi</taxon>
        <taxon>Lepidosauria</taxon>
        <taxon>Squamata</taxon>
        <taxon>Bifurcata</taxon>
        <taxon>Unidentata</taxon>
        <taxon>Episquamata</taxon>
        <taxon>Toxicofera</taxon>
        <taxon>Serpentes</taxon>
        <taxon>Colubroidea</taxon>
        <taxon>Elapidae</taxon>
        <taxon>Elapinae</taxon>
        <taxon>Micrurus</taxon>
    </lineage>
</organism>